<dbReference type="InterPro" id="IPR003660">
    <property type="entry name" value="HAMP_dom"/>
</dbReference>
<dbReference type="AlphaFoldDB" id="A0A371B847"/>
<evidence type="ECO:0000256" key="1">
    <source>
        <dbReference type="ARBA" id="ARBA00023224"/>
    </source>
</evidence>
<dbReference type="SMART" id="SM00283">
    <property type="entry name" value="MA"/>
    <property type="match status" value="1"/>
</dbReference>
<dbReference type="PANTHER" id="PTHR32089:SF112">
    <property type="entry name" value="LYSOZYME-LIKE PROTEIN-RELATED"/>
    <property type="match status" value="1"/>
</dbReference>
<dbReference type="EMBL" id="QRGO01000001">
    <property type="protein sequence ID" value="RDV03758.1"/>
    <property type="molecule type" value="Genomic_DNA"/>
</dbReference>
<comment type="similarity">
    <text evidence="2">Belongs to the methyl-accepting chemotaxis (MCP) protein family.</text>
</comment>
<comment type="caution">
    <text evidence="8">The sequence shown here is derived from an EMBL/GenBank/DDBJ whole genome shotgun (WGS) entry which is preliminary data.</text>
</comment>
<evidence type="ECO:0000259" key="7">
    <source>
        <dbReference type="PROSITE" id="PS50885"/>
    </source>
</evidence>
<dbReference type="SMART" id="SM00304">
    <property type="entry name" value="HAMP"/>
    <property type="match status" value="1"/>
</dbReference>
<dbReference type="PROSITE" id="PS50885">
    <property type="entry name" value="HAMP"/>
    <property type="match status" value="1"/>
</dbReference>
<dbReference type="SUPFAM" id="SSF58104">
    <property type="entry name" value="Methyl-accepting chemotaxis protein (MCP) signaling domain"/>
    <property type="match status" value="1"/>
</dbReference>
<keyword evidence="9" id="KW-1185">Reference proteome</keyword>
<dbReference type="PANTHER" id="PTHR32089">
    <property type="entry name" value="METHYL-ACCEPTING CHEMOTAXIS PROTEIN MCPB"/>
    <property type="match status" value="1"/>
</dbReference>
<organism evidence="8 9">
    <name type="scientific">Undibacter mobilis</name>
    <dbReference type="NCBI Taxonomy" id="2292256"/>
    <lineage>
        <taxon>Bacteria</taxon>
        <taxon>Pseudomonadati</taxon>
        <taxon>Pseudomonadota</taxon>
        <taxon>Alphaproteobacteria</taxon>
        <taxon>Hyphomicrobiales</taxon>
        <taxon>Nitrobacteraceae</taxon>
        <taxon>Undibacter</taxon>
    </lineage>
</organism>
<dbReference type="OrthoDB" id="2489132at2"/>
<sequence>MPRAFSIRLPIAAKAMLLIGALGILSAAANWYSLRSLRDVDRLNDIITREIAPVRLILTESKIAAESLGLATYKMAAASDPETIREAVDERAGQYASAKHWLGGVIEAMPDRENDVRGMLRRLDVLNGLADEVLAAIKAGDNDKVRHLLEFRFDPAIVDTTTSMNRLIDVLGGQMRVAIDTASEKKAATYSLLTIMLVAGTLLTILLAMLLAQRTVARPLRRLAFAMREIAQGRLDAPIEGLKRGDEVGTMARAVLVFRDNAAALKDAQEMRKRAREQAAEDKRQALDQLARNFESKILSVAAALAHSASELDRSAQAMSEVADESGDHAGTAAVVAQETTEVASTVAAAIEELSASMHDIDGQLTNATGAVVDASRRAEIAVTNVDSLTQAVGDIDKVVGMIQAIASQTNLLALNATIEAARAGEAGRGFAVVAQEVKSLATQTTQALADIRSKTESVAGIIGGVRSTTQSIVQGIAGIRTVARAITEAVGLQSHATQKIAETVEGAALRSRQVSQTVDGVNEFAARTRTGAGEIQYAAAGLSRQAAALQVEAQEFIERVRAG</sequence>
<reference evidence="9" key="1">
    <citation type="submission" date="2018-08" db="EMBL/GenBank/DDBJ databases">
        <authorList>
            <person name="Kim S.-J."/>
            <person name="Jung G.-Y."/>
        </authorList>
    </citation>
    <scope>NUCLEOTIDE SEQUENCE [LARGE SCALE GENOMIC DNA]</scope>
    <source>
        <strain evidence="9">GY_H</strain>
    </source>
</reference>
<dbReference type="Pfam" id="PF00672">
    <property type="entry name" value="HAMP"/>
    <property type="match status" value="1"/>
</dbReference>
<keyword evidence="5" id="KW-0472">Membrane</keyword>
<dbReference type="Gene3D" id="1.10.287.950">
    <property type="entry name" value="Methyl-accepting chemotaxis protein"/>
    <property type="match status" value="1"/>
</dbReference>
<dbReference type="InterPro" id="IPR004090">
    <property type="entry name" value="Chemotax_Me-accpt_rcpt"/>
</dbReference>
<evidence type="ECO:0000256" key="3">
    <source>
        <dbReference type="PROSITE-ProRule" id="PRU00284"/>
    </source>
</evidence>
<keyword evidence="5" id="KW-0812">Transmembrane</keyword>
<dbReference type="InterPro" id="IPR004089">
    <property type="entry name" value="MCPsignal_dom"/>
</dbReference>
<dbReference type="PRINTS" id="PR00260">
    <property type="entry name" value="CHEMTRNSDUCR"/>
</dbReference>
<dbReference type="Gene3D" id="6.10.340.10">
    <property type="match status" value="1"/>
</dbReference>
<feature type="domain" description="Methyl-accepting transducer" evidence="6">
    <location>
        <begin position="308"/>
        <end position="537"/>
    </location>
</feature>
<dbReference type="PROSITE" id="PS50111">
    <property type="entry name" value="CHEMOTAXIS_TRANSDUC_2"/>
    <property type="match status" value="1"/>
</dbReference>
<evidence type="ECO:0000259" key="6">
    <source>
        <dbReference type="PROSITE" id="PS50111"/>
    </source>
</evidence>
<keyword evidence="4" id="KW-0175">Coiled coil</keyword>
<evidence type="ECO:0000313" key="8">
    <source>
        <dbReference type="EMBL" id="RDV03758.1"/>
    </source>
</evidence>
<proteinExistence type="inferred from homology"/>
<dbReference type="GO" id="GO:0006935">
    <property type="term" value="P:chemotaxis"/>
    <property type="evidence" value="ECO:0007669"/>
    <property type="project" value="InterPro"/>
</dbReference>
<feature type="domain" description="HAMP" evidence="7">
    <location>
        <begin position="214"/>
        <end position="267"/>
    </location>
</feature>
<protein>
    <submittedName>
        <fullName evidence="8">HAMP domain-containing protein</fullName>
    </submittedName>
</protein>
<name>A0A371B847_9BRAD</name>
<dbReference type="Proteomes" id="UP000263993">
    <property type="component" value="Unassembled WGS sequence"/>
</dbReference>
<feature type="transmembrane region" description="Helical" evidence="5">
    <location>
        <begin position="190"/>
        <end position="212"/>
    </location>
</feature>
<gene>
    <name evidence="8" type="ORF">DXH78_03640</name>
</gene>
<dbReference type="GO" id="GO:0007165">
    <property type="term" value="P:signal transduction"/>
    <property type="evidence" value="ECO:0007669"/>
    <property type="project" value="UniProtKB-KW"/>
</dbReference>
<evidence type="ECO:0000313" key="9">
    <source>
        <dbReference type="Proteomes" id="UP000263993"/>
    </source>
</evidence>
<accession>A0A371B847</accession>
<keyword evidence="5" id="KW-1133">Transmembrane helix</keyword>
<dbReference type="GO" id="GO:0016020">
    <property type="term" value="C:membrane"/>
    <property type="evidence" value="ECO:0007669"/>
    <property type="project" value="InterPro"/>
</dbReference>
<feature type="coiled-coil region" evidence="4">
    <location>
        <begin position="261"/>
        <end position="297"/>
    </location>
</feature>
<evidence type="ECO:0000256" key="4">
    <source>
        <dbReference type="SAM" id="Coils"/>
    </source>
</evidence>
<dbReference type="RefSeq" id="WP_115515783.1">
    <property type="nucleotide sequence ID" value="NZ_QRGO01000001.1"/>
</dbReference>
<dbReference type="Pfam" id="PF00015">
    <property type="entry name" value="MCPsignal"/>
    <property type="match status" value="1"/>
</dbReference>
<evidence type="ECO:0000256" key="2">
    <source>
        <dbReference type="ARBA" id="ARBA00029447"/>
    </source>
</evidence>
<keyword evidence="1 3" id="KW-0807">Transducer</keyword>
<dbReference type="CDD" id="cd06225">
    <property type="entry name" value="HAMP"/>
    <property type="match status" value="1"/>
</dbReference>
<evidence type="ECO:0000256" key="5">
    <source>
        <dbReference type="SAM" id="Phobius"/>
    </source>
</evidence>
<dbReference type="GO" id="GO:0004888">
    <property type="term" value="F:transmembrane signaling receptor activity"/>
    <property type="evidence" value="ECO:0007669"/>
    <property type="project" value="InterPro"/>
</dbReference>